<evidence type="ECO:0000256" key="3">
    <source>
        <dbReference type="ARBA" id="ARBA00022801"/>
    </source>
</evidence>
<keyword evidence="3 5" id="KW-0378">Hydrolase</keyword>
<dbReference type="PANTHER" id="PTHR43248">
    <property type="entry name" value="2-SUCCINYL-6-HYDROXY-2,4-CYCLOHEXADIENE-1-CARBOXYLATE SYNTHASE"/>
    <property type="match status" value="1"/>
</dbReference>
<evidence type="ECO:0000313" key="5">
    <source>
        <dbReference type="EMBL" id="OIQ85761.1"/>
    </source>
</evidence>
<accession>A0A1J5QQ55</accession>
<protein>
    <submittedName>
        <fullName evidence="5">Carboxylesterase A</fullName>
        <ecNumber evidence="5">3.1.1.-</ecNumber>
    </submittedName>
</protein>
<evidence type="ECO:0000256" key="1">
    <source>
        <dbReference type="ARBA" id="ARBA00010088"/>
    </source>
</evidence>
<gene>
    <name evidence="5" type="primary">caeA_1</name>
    <name evidence="5" type="ORF">GALL_323990</name>
</gene>
<organism evidence="5">
    <name type="scientific">mine drainage metagenome</name>
    <dbReference type="NCBI Taxonomy" id="410659"/>
    <lineage>
        <taxon>unclassified sequences</taxon>
        <taxon>metagenomes</taxon>
        <taxon>ecological metagenomes</taxon>
    </lineage>
</organism>
<comment type="caution">
    <text evidence="5">The sequence shown here is derived from an EMBL/GenBank/DDBJ whole genome shotgun (WGS) entry which is preliminary data.</text>
</comment>
<evidence type="ECO:0000256" key="2">
    <source>
        <dbReference type="ARBA" id="ARBA00022729"/>
    </source>
</evidence>
<dbReference type="EMBL" id="MLJW01000523">
    <property type="protein sequence ID" value="OIQ85761.1"/>
    <property type="molecule type" value="Genomic_DNA"/>
</dbReference>
<comment type="similarity">
    <text evidence="1">Belongs to the peptidase S33 family.</text>
</comment>
<dbReference type="PANTHER" id="PTHR43248:SF29">
    <property type="entry name" value="TRIPEPTIDYL AMINOPEPTIDASE"/>
    <property type="match status" value="1"/>
</dbReference>
<dbReference type="InterPro" id="IPR051601">
    <property type="entry name" value="Serine_prot/Carboxylest_S33"/>
</dbReference>
<feature type="domain" description="Peptidase S33 tripeptidyl aminopeptidase-like C-terminal" evidence="4">
    <location>
        <begin position="430"/>
        <end position="531"/>
    </location>
</feature>
<evidence type="ECO:0000259" key="4">
    <source>
        <dbReference type="Pfam" id="PF08386"/>
    </source>
</evidence>
<dbReference type="GO" id="GO:0016787">
    <property type="term" value="F:hydrolase activity"/>
    <property type="evidence" value="ECO:0007669"/>
    <property type="project" value="UniProtKB-KW"/>
</dbReference>
<dbReference type="InterPro" id="IPR029058">
    <property type="entry name" value="AB_hydrolase_fold"/>
</dbReference>
<dbReference type="EC" id="3.1.1.-" evidence="5"/>
<keyword evidence="2" id="KW-0732">Signal</keyword>
<dbReference type="Pfam" id="PF08386">
    <property type="entry name" value="Abhydrolase_4"/>
    <property type="match status" value="1"/>
</dbReference>
<sequence length="531" mass="55047">MLRLCGPGQFVSVSSVRPPSVLARTVALVSVGVVVLAGCTAPKHQVTLPTGGRTSSSGSSQAGSAPAGFASYYGQTIDWKACGSLQCATIQAPMDWSDPTSARISLAMIRSLATGKTVLGSLLVNPGGPGGSGVDLLSNGSFLPTVGADLKAAYDIVSFDPRGVGRSSAVKCLDASGMDTLNAATFDFSRDSQVTAAEALYGNFAAACKQNTGPLLAHVDTVSAARDMDLMRAVLGDAKLTYLGYSYGTQLGATYAELFPTKVGRMVLDGAIDPTQTPTQMAVGQAVGFEGALRAYVKDCQAGAGCPLTGSVDHGLQQIHDLTERARTTPLATGTSRPLTGSLAFYGIAVTLYTQENWKYLTQALQLALQKDDGSGLLSLADYYFDRNANGTYSSNTTEAFTAINCLDEPSDSNLAAMRAEATTIVAAAPTLGSFFAYSGTICKDWPYPKVQSPASYHAAGAPPIVVIGTTNDPATPYASAQALAKELDSGVLLTYRGEGHTAYGRSNSCILNAVDQYFVAGAVPQDGKTC</sequence>
<dbReference type="InterPro" id="IPR013595">
    <property type="entry name" value="Pept_S33_TAP-like_C"/>
</dbReference>
<name>A0A1J5QQ55_9ZZZZ</name>
<proteinExistence type="inferred from homology"/>
<reference evidence="5" key="1">
    <citation type="submission" date="2016-10" db="EMBL/GenBank/DDBJ databases">
        <title>Sequence of Gallionella enrichment culture.</title>
        <authorList>
            <person name="Poehlein A."/>
            <person name="Muehling M."/>
            <person name="Daniel R."/>
        </authorList>
    </citation>
    <scope>NUCLEOTIDE SEQUENCE</scope>
</reference>
<dbReference type="SUPFAM" id="SSF53474">
    <property type="entry name" value="alpha/beta-Hydrolases"/>
    <property type="match status" value="1"/>
</dbReference>
<dbReference type="AlphaFoldDB" id="A0A1J5QQ55"/>
<dbReference type="Gene3D" id="3.40.50.1820">
    <property type="entry name" value="alpha/beta hydrolase"/>
    <property type="match status" value="1"/>
</dbReference>